<evidence type="ECO:0000313" key="3">
    <source>
        <dbReference type="Proteomes" id="UP000500826"/>
    </source>
</evidence>
<dbReference type="Proteomes" id="UP000500826">
    <property type="component" value="Chromosome"/>
</dbReference>
<reference evidence="2 3" key="2">
    <citation type="submission" date="2020-05" db="EMBL/GenBank/DDBJ databases">
        <authorList>
            <person name="Khan S.A."/>
            <person name="Jeon C.O."/>
            <person name="Chun B.H."/>
        </authorList>
    </citation>
    <scope>NUCLEOTIDE SEQUENCE [LARGE SCALE GENOMIC DNA]</scope>
    <source>
        <strain evidence="2 3">H242</strain>
    </source>
</reference>
<protein>
    <submittedName>
        <fullName evidence="2">Uncharacterized protein</fullName>
    </submittedName>
</protein>
<organism evidence="2 3">
    <name type="scientific">Ramlibacter terrae</name>
    <dbReference type="NCBI Taxonomy" id="2732511"/>
    <lineage>
        <taxon>Bacteria</taxon>
        <taxon>Pseudomonadati</taxon>
        <taxon>Pseudomonadota</taxon>
        <taxon>Betaproteobacteria</taxon>
        <taxon>Burkholderiales</taxon>
        <taxon>Comamonadaceae</taxon>
        <taxon>Ramlibacter</taxon>
    </lineage>
</organism>
<reference evidence="2 3" key="1">
    <citation type="submission" date="2020-05" db="EMBL/GenBank/DDBJ databases">
        <title>Ramlibacter rhizophilus sp. nov., isolated from rhizosphere soil of national flower Mugunghwa from South Korea.</title>
        <authorList>
            <person name="Zheng-Fei Y."/>
            <person name="Huan T."/>
        </authorList>
    </citation>
    <scope>NUCLEOTIDE SEQUENCE [LARGE SCALE GENOMIC DNA]</scope>
    <source>
        <strain evidence="2 3">H242</strain>
    </source>
</reference>
<accession>A0ABX6P2U9</accession>
<proteinExistence type="predicted"/>
<evidence type="ECO:0000313" key="2">
    <source>
        <dbReference type="EMBL" id="QJW83311.1"/>
    </source>
</evidence>
<dbReference type="EMBL" id="CP053418">
    <property type="protein sequence ID" value="QJW83311.1"/>
    <property type="molecule type" value="Genomic_DNA"/>
</dbReference>
<name>A0ABX6P2U9_9BURK</name>
<sequence>MKIWHKILVGPSVAILFLPAPGALSAGMMMRQATAMSELVKVRGVALEMAMASAQEVGDVHANVYRTFTGSTTRERRSSRPPPPSSASASTPCSAA</sequence>
<evidence type="ECO:0000256" key="1">
    <source>
        <dbReference type="SAM" id="MobiDB-lite"/>
    </source>
</evidence>
<feature type="compositionally biased region" description="Low complexity" evidence="1">
    <location>
        <begin position="86"/>
        <end position="96"/>
    </location>
</feature>
<keyword evidence="3" id="KW-1185">Reference proteome</keyword>
<gene>
    <name evidence="2" type="ORF">HK414_00885</name>
</gene>
<feature type="region of interest" description="Disordered" evidence="1">
    <location>
        <begin position="68"/>
        <end position="96"/>
    </location>
</feature>